<feature type="non-terminal residue" evidence="1">
    <location>
        <position position="1"/>
    </location>
</feature>
<feature type="non-terminal residue" evidence="1">
    <location>
        <position position="246"/>
    </location>
</feature>
<sequence length="246" mass="28431">NNSGSESLAQIISEPTQVVSEPIIAKSSKGQICVKTSTGKIINLQVAGSNTVYSLKEMIQNKESYFPDQQRLIFAGKFLDDERLISDYCIKKESVLHLLLIPKGLIHIQMPTRKTLVLEVYYDITVNTLRKIIQDKEGIPNDKFYLSFSLKTQRNIPLSDDVHKFEDTYTISEKAIEEFDETLLNYKIHLNYYLSLISIYVEQFNRKSITLDIVLNYTISELKKIIQHKEEIHVDHQCLIFNGRQL</sequence>
<evidence type="ECO:0000313" key="1">
    <source>
        <dbReference type="EMBL" id="CAG8831003.1"/>
    </source>
</evidence>
<reference evidence="1" key="1">
    <citation type="submission" date="2021-06" db="EMBL/GenBank/DDBJ databases">
        <authorList>
            <person name="Kallberg Y."/>
            <person name="Tangrot J."/>
            <person name="Rosling A."/>
        </authorList>
    </citation>
    <scope>NUCLEOTIDE SEQUENCE</scope>
    <source>
        <strain evidence="1">MA461A</strain>
    </source>
</reference>
<organism evidence="1 2">
    <name type="scientific">Racocetra persica</name>
    <dbReference type="NCBI Taxonomy" id="160502"/>
    <lineage>
        <taxon>Eukaryota</taxon>
        <taxon>Fungi</taxon>
        <taxon>Fungi incertae sedis</taxon>
        <taxon>Mucoromycota</taxon>
        <taxon>Glomeromycotina</taxon>
        <taxon>Glomeromycetes</taxon>
        <taxon>Diversisporales</taxon>
        <taxon>Gigasporaceae</taxon>
        <taxon>Racocetra</taxon>
    </lineage>
</organism>
<dbReference type="Proteomes" id="UP000789920">
    <property type="component" value="Unassembled WGS sequence"/>
</dbReference>
<accession>A0ACA9S9C0</accession>
<evidence type="ECO:0000313" key="2">
    <source>
        <dbReference type="Proteomes" id="UP000789920"/>
    </source>
</evidence>
<dbReference type="EMBL" id="CAJVQC010100362">
    <property type="protein sequence ID" value="CAG8831003.1"/>
    <property type="molecule type" value="Genomic_DNA"/>
</dbReference>
<protein>
    <submittedName>
        <fullName evidence="1">22176_t:CDS:1</fullName>
    </submittedName>
</protein>
<proteinExistence type="predicted"/>
<gene>
    <name evidence="1" type="ORF">RPERSI_LOCUS27991</name>
</gene>
<keyword evidence="2" id="KW-1185">Reference proteome</keyword>
<name>A0ACA9S9C0_9GLOM</name>
<comment type="caution">
    <text evidence="1">The sequence shown here is derived from an EMBL/GenBank/DDBJ whole genome shotgun (WGS) entry which is preliminary data.</text>
</comment>